<feature type="non-terminal residue" evidence="1">
    <location>
        <position position="1"/>
    </location>
</feature>
<dbReference type="InterPro" id="IPR013783">
    <property type="entry name" value="Ig-like_fold"/>
</dbReference>
<protein>
    <recommendedName>
        <fullName evidence="3">T9SS C-terminal target domain-containing protein</fullName>
    </recommendedName>
</protein>
<evidence type="ECO:0008006" key="3">
    <source>
        <dbReference type="Google" id="ProtNLM"/>
    </source>
</evidence>
<dbReference type="AlphaFoldDB" id="A0A418QHA5"/>
<reference evidence="1 2" key="1">
    <citation type="submission" date="2018-09" db="EMBL/GenBank/DDBJ databases">
        <authorList>
            <person name="Zeman M."/>
            <person name="Pardy F."/>
        </authorList>
    </citation>
    <scope>NUCLEOTIDE SEQUENCE [LARGE SCALE GENOMIC DNA]</scope>
    <source>
        <strain evidence="1 2">CCM 8852</strain>
    </source>
</reference>
<dbReference type="Gene3D" id="2.60.40.10">
    <property type="entry name" value="Immunoglobulins"/>
    <property type="match status" value="1"/>
</dbReference>
<name>A0A418QHA5_9BACT</name>
<dbReference type="RefSeq" id="WP_182888568.1">
    <property type="nucleotide sequence ID" value="NZ_QYCN01000104.1"/>
</dbReference>
<organism evidence="1 2">
    <name type="scientific">Hymenobacter rubripertinctus</name>
    <dbReference type="NCBI Taxonomy" id="2029981"/>
    <lineage>
        <taxon>Bacteria</taxon>
        <taxon>Pseudomonadati</taxon>
        <taxon>Bacteroidota</taxon>
        <taxon>Cytophagia</taxon>
        <taxon>Cytophagales</taxon>
        <taxon>Hymenobacteraceae</taxon>
        <taxon>Hymenobacter</taxon>
    </lineage>
</organism>
<sequence length="366" mass="38273">RPLSLSASISQAGGASISYNWPTTLPNGWTYQTPAPRTGPSVIVVPSGSPGTTTIPVSATYSCSGISGTTASASATITTGSQVATPYFAQASVALGVVPTLICTDEVVTATVTATVAGAGTSIYWTGSSGVSVSPNPSASGQQVSITATHNGLLTVTAQAGNPRLGCQSSNPISFSFVRERAPLDYNTNPVLLSVNGQLANAGSVIVNRPATLEAYQLYDYYGSPISSFRWEVDGQQPPNSADRTLIAHVFRQTGTSQVCLIATNRCGAREYYCWQVGVQTTGEGPVEEGELSLVSANPTDATLLLRPAPDAALSIYNSQGLPMYEGPTHGGQVLKIDTHAWPAGLYFLHSRRGQKTARYQIQVNH</sequence>
<accession>A0A418QHA5</accession>
<keyword evidence="2" id="KW-1185">Reference proteome</keyword>
<comment type="caution">
    <text evidence="1">The sequence shown here is derived from an EMBL/GenBank/DDBJ whole genome shotgun (WGS) entry which is preliminary data.</text>
</comment>
<dbReference type="Proteomes" id="UP000284250">
    <property type="component" value="Unassembled WGS sequence"/>
</dbReference>
<proteinExistence type="predicted"/>
<evidence type="ECO:0000313" key="1">
    <source>
        <dbReference type="EMBL" id="RIY04486.1"/>
    </source>
</evidence>
<gene>
    <name evidence="1" type="ORF">D0T11_21690</name>
</gene>
<evidence type="ECO:0000313" key="2">
    <source>
        <dbReference type="Proteomes" id="UP000284250"/>
    </source>
</evidence>
<reference evidence="1 2" key="2">
    <citation type="submission" date="2019-01" db="EMBL/GenBank/DDBJ databases">
        <title>Hymenobacter humicola sp. nov., isolated from soils in Antarctica.</title>
        <authorList>
            <person name="Sedlacek I."/>
            <person name="Holochova P."/>
            <person name="Kralova S."/>
            <person name="Pantucek R."/>
            <person name="Stankova E."/>
            <person name="Vrbovska V."/>
            <person name="Kristofova L."/>
            <person name="Svec P."/>
            <person name="Busse H.-J."/>
        </authorList>
    </citation>
    <scope>NUCLEOTIDE SEQUENCE [LARGE SCALE GENOMIC DNA]</scope>
    <source>
        <strain evidence="1 2">CCM 8852</strain>
    </source>
</reference>
<dbReference type="EMBL" id="QYCN01000104">
    <property type="protein sequence ID" value="RIY04486.1"/>
    <property type="molecule type" value="Genomic_DNA"/>
</dbReference>